<dbReference type="InterPro" id="IPR005471">
    <property type="entry name" value="Tscrpt_reg_IclR_N"/>
</dbReference>
<evidence type="ECO:0000256" key="1">
    <source>
        <dbReference type="ARBA" id="ARBA00023015"/>
    </source>
</evidence>
<evidence type="ECO:0000313" key="9">
    <source>
        <dbReference type="Proteomes" id="UP000240624"/>
    </source>
</evidence>
<organism evidence="7 8">
    <name type="scientific">Limimaricola soesokkakensis</name>
    <dbReference type="NCBI Taxonomy" id="1343159"/>
    <lineage>
        <taxon>Bacteria</taxon>
        <taxon>Pseudomonadati</taxon>
        <taxon>Pseudomonadota</taxon>
        <taxon>Alphaproteobacteria</taxon>
        <taxon>Rhodobacterales</taxon>
        <taxon>Paracoccaceae</taxon>
        <taxon>Limimaricola</taxon>
    </lineage>
</organism>
<name>A0A1X6YTK9_9RHOB</name>
<dbReference type="InterPro" id="IPR036388">
    <property type="entry name" value="WH-like_DNA-bd_sf"/>
</dbReference>
<dbReference type="RefSeq" id="WP_085895485.1">
    <property type="nucleotide sequence ID" value="NZ_FWFY01000003.1"/>
</dbReference>
<reference evidence="7 8" key="1">
    <citation type="submission" date="2017-03" db="EMBL/GenBank/DDBJ databases">
        <authorList>
            <person name="Afonso C.L."/>
            <person name="Miller P.J."/>
            <person name="Scott M.A."/>
            <person name="Spackman E."/>
            <person name="Goraichik I."/>
            <person name="Dimitrov K.M."/>
            <person name="Suarez D.L."/>
            <person name="Swayne D.E."/>
        </authorList>
    </citation>
    <scope>NUCLEOTIDE SEQUENCE [LARGE SCALE GENOMIC DNA]</scope>
    <source>
        <strain evidence="7 8">CECT 8367</strain>
    </source>
</reference>
<sequence>MAAGGTLQTLERGIAVLQAVAASESGLRIAEIAERLGVHRAIAYRLVNTLADQHMLRRLPEGKIVLGSASLLLGLNAEGALRTLAGPIVQALADRTQATAFLSTAVGEEGVAVLTSTPKDAFLNINYRVGSRHPLTRGAAGIAILAGRGATEGEPESVTNARELGYSLTEGQLQKGATGIASPVPMPREFSVWQDLSIGVVGVGGLDHDLAIKEVLVAARDLARAAARA</sequence>
<dbReference type="AlphaFoldDB" id="A0A1X6YTK9"/>
<protein>
    <submittedName>
        <fullName evidence="6">IclR family transcriptional regulator</fullName>
    </submittedName>
    <submittedName>
        <fullName evidence="7">Pca regulon regulatory protein</fullName>
    </submittedName>
</protein>
<feature type="domain" description="HTH iclR-type" evidence="4">
    <location>
        <begin position="7"/>
        <end position="68"/>
    </location>
</feature>
<evidence type="ECO:0000313" key="7">
    <source>
        <dbReference type="EMBL" id="SLN30682.1"/>
    </source>
</evidence>
<dbReference type="Proteomes" id="UP000240624">
    <property type="component" value="Unassembled WGS sequence"/>
</dbReference>
<keyword evidence="2" id="KW-0238">DNA-binding</keyword>
<dbReference type="GO" id="GO:0003700">
    <property type="term" value="F:DNA-binding transcription factor activity"/>
    <property type="evidence" value="ECO:0007669"/>
    <property type="project" value="TreeGrafter"/>
</dbReference>
<gene>
    <name evidence="7" type="primary">pcaR_1</name>
    <name evidence="6" type="ORF">CLV79_1029</name>
    <name evidence="7" type="ORF">LOS8367_01093</name>
</gene>
<dbReference type="SUPFAM" id="SSF46785">
    <property type="entry name" value="Winged helix' DNA-binding domain"/>
    <property type="match status" value="1"/>
</dbReference>
<dbReference type="PROSITE" id="PS51078">
    <property type="entry name" value="ICLR_ED"/>
    <property type="match status" value="1"/>
</dbReference>
<evidence type="ECO:0000256" key="2">
    <source>
        <dbReference type="ARBA" id="ARBA00023125"/>
    </source>
</evidence>
<dbReference type="PROSITE" id="PS51077">
    <property type="entry name" value="HTH_ICLR"/>
    <property type="match status" value="1"/>
</dbReference>
<dbReference type="InterPro" id="IPR050707">
    <property type="entry name" value="HTH_MetabolicPath_Reg"/>
</dbReference>
<evidence type="ECO:0000256" key="3">
    <source>
        <dbReference type="ARBA" id="ARBA00023163"/>
    </source>
</evidence>
<accession>A0A1X6YTK9</accession>
<proteinExistence type="predicted"/>
<dbReference type="GO" id="GO:0003677">
    <property type="term" value="F:DNA binding"/>
    <property type="evidence" value="ECO:0007669"/>
    <property type="project" value="UniProtKB-KW"/>
</dbReference>
<dbReference type="SUPFAM" id="SSF55781">
    <property type="entry name" value="GAF domain-like"/>
    <property type="match status" value="1"/>
</dbReference>
<evidence type="ECO:0000259" key="5">
    <source>
        <dbReference type="PROSITE" id="PS51078"/>
    </source>
</evidence>
<keyword evidence="9" id="KW-1185">Reference proteome</keyword>
<keyword evidence="1" id="KW-0805">Transcription regulation</keyword>
<evidence type="ECO:0000259" key="4">
    <source>
        <dbReference type="PROSITE" id="PS51077"/>
    </source>
</evidence>
<dbReference type="GO" id="GO:0045892">
    <property type="term" value="P:negative regulation of DNA-templated transcription"/>
    <property type="evidence" value="ECO:0007669"/>
    <property type="project" value="TreeGrafter"/>
</dbReference>
<dbReference type="EMBL" id="FWFY01000003">
    <property type="protein sequence ID" value="SLN30682.1"/>
    <property type="molecule type" value="Genomic_DNA"/>
</dbReference>
<evidence type="ECO:0000313" key="8">
    <source>
        <dbReference type="Proteomes" id="UP000193495"/>
    </source>
</evidence>
<dbReference type="EMBL" id="PYGB01000002">
    <property type="protein sequence ID" value="PSK87530.1"/>
    <property type="molecule type" value="Genomic_DNA"/>
</dbReference>
<dbReference type="InterPro" id="IPR014757">
    <property type="entry name" value="Tscrpt_reg_IclR_C"/>
</dbReference>
<dbReference type="SMART" id="SM00346">
    <property type="entry name" value="HTH_ICLR"/>
    <property type="match status" value="1"/>
</dbReference>
<dbReference type="Gene3D" id="3.30.450.40">
    <property type="match status" value="1"/>
</dbReference>
<dbReference type="InterPro" id="IPR029016">
    <property type="entry name" value="GAF-like_dom_sf"/>
</dbReference>
<dbReference type="OrthoDB" id="6057486at2"/>
<dbReference type="Proteomes" id="UP000193495">
    <property type="component" value="Unassembled WGS sequence"/>
</dbReference>
<evidence type="ECO:0000313" key="6">
    <source>
        <dbReference type="EMBL" id="PSK87530.1"/>
    </source>
</evidence>
<dbReference type="Pfam" id="PF09339">
    <property type="entry name" value="HTH_IclR"/>
    <property type="match status" value="1"/>
</dbReference>
<dbReference type="PANTHER" id="PTHR30136:SF24">
    <property type="entry name" value="HTH-TYPE TRANSCRIPTIONAL REPRESSOR ALLR"/>
    <property type="match status" value="1"/>
</dbReference>
<keyword evidence="3" id="KW-0804">Transcription</keyword>
<dbReference type="Gene3D" id="1.10.10.10">
    <property type="entry name" value="Winged helix-like DNA-binding domain superfamily/Winged helix DNA-binding domain"/>
    <property type="match status" value="1"/>
</dbReference>
<dbReference type="InterPro" id="IPR036390">
    <property type="entry name" value="WH_DNA-bd_sf"/>
</dbReference>
<dbReference type="PANTHER" id="PTHR30136">
    <property type="entry name" value="HELIX-TURN-HELIX TRANSCRIPTIONAL REGULATOR, ICLR FAMILY"/>
    <property type="match status" value="1"/>
</dbReference>
<feature type="domain" description="IclR-ED" evidence="5">
    <location>
        <begin position="69"/>
        <end position="229"/>
    </location>
</feature>
<reference evidence="6 9" key="2">
    <citation type="submission" date="2018-03" db="EMBL/GenBank/DDBJ databases">
        <title>Genomic Encyclopedia of Archaeal and Bacterial Type Strains, Phase II (KMG-II): from individual species to whole genera.</title>
        <authorList>
            <person name="Goeker M."/>
        </authorList>
    </citation>
    <scope>NUCLEOTIDE SEQUENCE [LARGE SCALE GENOMIC DNA]</scope>
    <source>
        <strain evidence="6 9">DSM 29956</strain>
    </source>
</reference>